<evidence type="ECO:0000259" key="1">
    <source>
        <dbReference type="Pfam" id="PF00561"/>
    </source>
</evidence>
<dbReference type="AlphaFoldDB" id="A0AAX4P073"/>
<evidence type="ECO:0000313" key="3">
    <source>
        <dbReference type="Proteomes" id="UP001472866"/>
    </source>
</evidence>
<reference evidence="2 3" key="1">
    <citation type="submission" date="2024-03" db="EMBL/GenBank/DDBJ databases">
        <title>Complete genome sequence of the green alga Chloropicon roscoffensis RCC1871.</title>
        <authorList>
            <person name="Lemieux C."/>
            <person name="Pombert J.-F."/>
            <person name="Otis C."/>
            <person name="Turmel M."/>
        </authorList>
    </citation>
    <scope>NUCLEOTIDE SEQUENCE [LARGE SCALE GENOMIC DNA]</scope>
    <source>
        <strain evidence="2 3">RCC1871</strain>
    </source>
</reference>
<organism evidence="2 3">
    <name type="scientific">Chloropicon roscoffensis</name>
    <dbReference type="NCBI Taxonomy" id="1461544"/>
    <lineage>
        <taxon>Eukaryota</taxon>
        <taxon>Viridiplantae</taxon>
        <taxon>Chlorophyta</taxon>
        <taxon>Chloropicophyceae</taxon>
        <taxon>Chloropicales</taxon>
        <taxon>Chloropicaceae</taxon>
        <taxon>Chloropicon</taxon>
    </lineage>
</organism>
<keyword evidence="3" id="KW-1185">Reference proteome</keyword>
<gene>
    <name evidence="2" type="ORF">HKI87_01g08340</name>
</gene>
<dbReference type="PRINTS" id="PR00111">
    <property type="entry name" value="ABHYDROLASE"/>
</dbReference>
<accession>A0AAX4P073</accession>
<dbReference type="PANTHER" id="PTHR43689:SF8">
    <property type="entry name" value="ALPHA_BETA-HYDROLASES SUPERFAMILY PROTEIN"/>
    <property type="match status" value="1"/>
</dbReference>
<dbReference type="EMBL" id="CP151501">
    <property type="protein sequence ID" value="WZN59308.1"/>
    <property type="molecule type" value="Genomic_DNA"/>
</dbReference>
<name>A0AAX4P073_9CHLO</name>
<protein>
    <submittedName>
        <fullName evidence="2">Alpha/beta-hydrolase</fullName>
    </submittedName>
</protein>
<dbReference type="Gene3D" id="3.40.50.1820">
    <property type="entry name" value="alpha/beta hydrolase"/>
    <property type="match status" value="1"/>
</dbReference>
<dbReference type="SUPFAM" id="SSF53474">
    <property type="entry name" value="alpha/beta-Hydrolases"/>
    <property type="match status" value="1"/>
</dbReference>
<dbReference type="PANTHER" id="PTHR43689">
    <property type="entry name" value="HYDROLASE"/>
    <property type="match status" value="1"/>
</dbReference>
<evidence type="ECO:0000313" key="2">
    <source>
        <dbReference type="EMBL" id="WZN59308.1"/>
    </source>
</evidence>
<feature type="domain" description="AB hydrolase-1" evidence="1">
    <location>
        <begin position="35"/>
        <end position="267"/>
    </location>
</feature>
<proteinExistence type="predicted"/>
<dbReference type="Pfam" id="PF00561">
    <property type="entry name" value="Abhydrolase_1"/>
    <property type="match status" value="1"/>
</dbReference>
<dbReference type="InterPro" id="IPR029058">
    <property type="entry name" value="AB_hydrolase_fold"/>
</dbReference>
<dbReference type="InterPro" id="IPR000073">
    <property type="entry name" value="AB_hydrolase_1"/>
</dbReference>
<dbReference type="Proteomes" id="UP001472866">
    <property type="component" value="Chromosome 01"/>
</dbReference>
<sequence>MANRLQAAELSVPGHGGPVKMTFVGPDGQVAGDKPVLVLLHGFDSSCLEFRRLFPLLEADFEVYALDVLGWGFTDSRGQDCGPKYKSGVVVEFLDKVVGGGRQVTLLGASLGGAIAIDLAAGRPDLVSKLVLVDAQGFQDGIGALQYLPEFLTKFFLEVLRSVPLRNAANKMSYFEKDKFATKDALNIGRLHTFKNDWVSGNLSFIKSGGLAVSSLIPRISQQTLVVWGDNDEILPKEDKFKFVDAIPKSALRIIPECGHVPHLEKPQELAFYVRELHDL</sequence>